<name>A0A6J7KA91_9ZZZZ</name>
<organism evidence="1">
    <name type="scientific">freshwater metagenome</name>
    <dbReference type="NCBI Taxonomy" id="449393"/>
    <lineage>
        <taxon>unclassified sequences</taxon>
        <taxon>metagenomes</taxon>
        <taxon>ecological metagenomes</taxon>
    </lineage>
</organism>
<reference evidence="1" key="1">
    <citation type="submission" date="2020-05" db="EMBL/GenBank/DDBJ databases">
        <authorList>
            <person name="Chiriac C."/>
            <person name="Salcher M."/>
            <person name="Ghai R."/>
            <person name="Kavagutti S V."/>
        </authorList>
    </citation>
    <scope>NUCLEOTIDE SEQUENCE</scope>
</reference>
<dbReference type="AlphaFoldDB" id="A0A6J7KA91"/>
<dbReference type="EMBL" id="CAFBNL010000030">
    <property type="protein sequence ID" value="CAB4951212.1"/>
    <property type="molecule type" value="Genomic_DNA"/>
</dbReference>
<gene>
    <name evidence="1" type="ORF">UFOPK3789_00699</name>
</gene>
<sequence>MLPKWYIGALMATAFASLSSPRIEDMRDLSARVSGAALRRVIIIP</sequence>
<evidence type="ECO:0000313" key="1">
    <source>
        <dbReference type="EMBL" id="CAB4951212.1"/>
    </source>
</evidence>
<proteinExistence type="predicted"/>
<accession>A0A6J7KA91</accession>
<protein>
    <submittedName>
        <fullName evidence="1">Unannotated protein</fullName>
    </submittedName>
</protein>